<dbReference type="NCBIfam" id="NF004877">
    <property type="entry name" value="PRK06241.1-2"/>
    <property type="match status" value="1"/>
</dbReference>
<name>A0A934HN84_9CLOT</name>
<keyword evidence="10" id="KW-0808">Transferase</keyword>
<dbReference type="SUPFAM" id="SSF56059">
    <property type="entry name" value="Glutathione synthetase ATP-binding domain-like"/>
    <property type="match status" value="1"/>
</dbReference>
<evidence type="ECO:0000256" key="3">
    <source>
        <dbReference type="ARBA" id="ARBA00051922"/>
    </source>
</evidence>
<dbReference type="FunFam" id="3.30.1490.20:FF:000010">
    <property type="entry name" value="Phosphoenolpyruvate synthase"/>
    <property type="match status" value="1"/>
</dbReference>
<dbReference type="RefSeq" id="WP_211140716.1">
    <property type="nucleotide sequence ID" value="NZ_JAEEGB010000002.1"/>
</dbReference>
<dbReference type="PANTHER" id="PTHR43615">
    <property type="entry name" value="PHOSPHOENOLPYRUVATE SYNTHASE-RELATED"/>
    <property type="match status" value="1"/>
</dbReference>
<dbReference type="InterPro" id="IPR008279">
    <property type="entry name" value="PEP-util_enz_mobile_dom"/>
</dbReference>
<sequence length="875" mass="98925">MSSCVLDFKEIDKSKLPVVGGKGANLGELSKIEGIRVPDGFCITTEAYKKIVENNPEFNALLHQLSLLKVDDRGKIGELSKQIREIIEGISISKDIVEEVLKYVSKLGEKNAYAVRSSATAEDLPLASFAGQQDTYLNIVGKDAILKHIKKCWASLYTDRAVIYRIQNNFDHRKVYLSVVIQKMVFPQASGIMFTADPITSNRKVVSIDASFGLGEALVSGLVNPDIYKVREGRIIDKKISKKKLAIYALEKGGTEEKELEASKQDMQTLLDDSILKLESMGRKIEAYFGRPQDIEWCLYGDNFYIVQSRPITTLYPIPPETNDGKNHVYISFGHRQMMTEAMRPLGLSFFQALFKQMINSGMSEMGGRLYIDVSHEISSPLSRKTFIKGFDTVDVLMKNALINLAKRKDFIKTLYKGKTAMGAKSMYLKWLRLTIKDYRKNDPVIVESLMNNNRALLLELEQNITKVSGDELFNFILRSMERIKNIIFNSYGVVFAGAYASYWINKNIEKWLGEKNVADTLAQSVSNNVTSEMGLELLDVADVVRQYPAVIEYFQKPKEETFFEDLAKLEGGLAVTNSIKTFLKKYGMRCSAEIDITRTRWNENPTILVSAILSNIKAFRPGAHSIKFEQGLREAKQKEQKILSRLEKLPGGKRKAKKAKKAISVLRNYAGYREFNKYILIWFNWIIKQALLEEADILVQKSIIKNREDIYYLTIDELRNVIRTNRLDYNMITKRKEEYEIFEKLTPPRVITSEGEIISGEYNTDKIPQGALAGVPVSSGVVEGRARVVLKMEDANIEEGDILVTTFTDPSWTPLFVSIKGLVTEVGGMMTHGAVVAREYGLPAVVSVENATKLIKDGQRIRINGKEGYVEILR</sequence>
<dbReference type="EC" id="2.7.9.6" evidence="5"/>
<dbReference type="SUPFAM" id="SSF52009">
    <property type="entry name" value="Phosphohistidine domain"/>
    <property type="match status" value="1"/>
</dbReference>
<accession>A0A934HN84</accession>
<keyword evidence="2" id="KW-0067">ATP-binding</keyword>
<proteinExistence type="inferred from homology"/>
<dbReference type="InterPro" id="IPR036637">
    <property type="entry name" value="Phosphohistidine_dom_sf"/>
</dbReference>
<evidence type="ECO:0000259" key="9">
    <source>
        <dbReference type="Pfam" id="PF01326"/>
    </source>
</evidence>
<dbReference type="NCBIfam" id="NF004879">
    <property type="entry name" value="PRK06241.1-4"/>
    <property type="match status" value="1"/>
</dbReference>
<evidence type="ECO:0000256" key="2">
    <source>
        <dbReference type="ARBA" id="ARBA00022840"/>
    </source>
</evidence>
<dbReference type="GO" id="GO:0016301">
    <property type="term" value="F:kinase activity"/>
    <property type="evidence" value="ECO:0007669"/>
    <property type="project" value="InterPro"/>
</dbReference>
<evidence type="ECO:0000256" key="5">
    <source>
        <dbReference type="ARBA" id="ARBA00066332"/>
    </source>
</evidence>
<dbReference type="Gene3D" id="3.50.30.10">
    <property type="entry name" value="Phosphohistidine domain"/>
    <property type="match status" value="1"/>
</dbReference>
<dbReference type="InterPro" id="IPR051549">
    <property type="entry name" value="PEP_Utilizing_Enz"/>
</dbReference>
<evidence type="ECO:0000256" key="4">
    <source>
        <dbReference type="ARBA" id="ARBA00061332"/>
    </source>
</evidence>
<dbReference type="Gene3D" id="3.30.1490.20">
    <property type="entry name" value="ATP-grasp fold, A domain"/>
    <property type="match status" value="1"/>
</dbReference>
<keyword evidence="1" id="KW-0547">Nucleotide-binding</keyword>
<evidence type="ECO:0000256" key="6">
    <source>
        <dbReference type="ARBA" id="ARBA00074400"/>
    </source>
</evidence>
<dbReference type="Gene3D" id="3.30.470.20">
    <property type="entry name" value="ATP-grasp fold, B domain"/>
    <property type="match status" value="1"/>
</dbReference>
<dbReference type="NCBIfam" id="NF004878">
    <property type="entry name" value="PRK06241.1-3"/>
    <property type="match status" value="1"/>
</dbReference>
<dbReference type="InterPro" id="IPR013815">
    <property type="entry name" value="ATP_grasp_subdomain_1"/>
</dbReference>
<dbReference type="NCBIfam" id="NF041857">
    <property type="entry name" value="RIF_Ptrans_rph"/>
    <property type="match status" value="1"/>
</dbReference>
<evidence type="ECO:0000256" key="7">
    <source>
        <dbReference type="ARBA" id="ARBA00076136"/>
    </source>
</evidence>
<feature type="domain" description="Pyruvate phosphate dikinase AMP/ATP-binding" evidence="9">
    <location>
        <begin position="17"/>
        <end position="315"/>
    </location>
</feature>
<feature type="domain" description="PEP-utilising enzyme mobile" evidence="8">
    <location>
        <begin position="798"/>
        <end position="869"/>
    </location>
</feature>
<gene>
    <name evidence="10" type="primary">ppsA</name>
    <name evidence="10" type="ORF">I6U51_00840</name>
</gene>
<dbReference type="Proteomes" id="UP000622687">
    <property type="component" value="Unassembled WGS sequence"/>
</dbReference>
<protein>
    <recommendedName>
        <fullName evidence="6">Rifampicin phosphotransferase</fullName>
        <ecNumber evidence="5">2.7.9.6</ecNumber>
    </recommendedName>
    <alternativeName>
        <fullName evidence="7">Rifampin phosphotransferase</fullName>
    </alternativeName>
</protein>
<evidence type="ECO:0000313" key="10">
    <source>
        <dbReference type="EMBL" id="MBI6871250.1"/>
    </source>
</evidence>
<keyword evidence="11" id="KW-1185">Reference proteome</keyword>
<dbReference type="Pfam" id="PF01326">
    <property type="entry name" value="PPDK_N"/>
    <property type="match status" value="1"/>
</dbReference>
<comment type="caution">
    <text evidence="10">The sequence shown here is derived from an EMBL/GenBank/DDBJ whole genome shotgun (WGS) entry which is preliminary data.</text>
</comment>
<comment type="catalytic activity">
    <reaction evidence="3">
        <text>rifampicin + ATP + H2O = 21-phosphorifampicin + AMP + phosphate + 2 H(+)</text>
        <dbReference type="Rhea" id="RHEA:56304"/>
        <dbReference type="ChEBI" id="CHEBI:15377"/>
        <dbReference type="ChEBI" id="CHEBI:15378"/>
        <dbReference type="ChEBI" id="CHEBI:30616"/>
        <dbReference type="ChEBI" id="CHEBI:43474"/>
        <dbReference type="ChEBI" id="CHEBI:71365"/>
        <dbReference type="ChEBI" id="CHEBI:140195"/>
        <dbReference type="ChEBI" id="CHEBI:456215"/>
        <dbReference type="EC" id="2.7.9.6"/>
    </reaction>
    <physiologicalReaction direction="left-to-right" evidence="3">
        <dbReference type="Rhea" id="RHEA:56305"/>
    </physiologicalReaction>
</comment>
<dbReference type="EMBL" id="JAEEGB010000002">
    <property type="protein sequence ID" value="MBI6871250.1"/>
    <property type="molecule type" value="Genomic_DNA"/>
</dbReference>
<organism evidence="10 11">
    <name type="scientific">Clostridium aciditolerans</name>
    <dbReference type="NCBI Taxonomy" id="339861"/>
    <lineage>
        <taxon>Bacteria</taxon>
        <taxon>Bacillati</taxon>
        <taxon>Bacillota</taxon>
        <taxon>Clostridia</taxon>
        <taxon>Eubacteriales</taxon>
        <taxon>Clostridiaceae</taxon>
        <taxon>Clostridium</taxon>
    </lineage>
</organism>
<dbReference type="FunFam" id="3.50.30.10:FF:000007">
    <property type="entry name" value="Phosphoenolpyruvate synthase"/>
    <property type="match status" value="1"/>
</dbReference>
<reference evidence="10" key="1">
    <citation type="submission" date="2020-12" db="EMBL/GenBank/DDBJ databases">
        <title>Clostridium thailandense sp. nov., a novel acetogenic bacterium isolated from peat land soil in Thailand.</title>
        <authorList>
            <person name="Chaikitkaew S."/>
            <person name="Birkeland N.K."/>
        </authorList>
    </citation>
    <scope>NUCLEOTIDE SEQUENCE</scope>
    <source>
        <strain evidence="10">DSM 17425</strain>
    </source>
</reference>
<dbReference type="Pfam" id="PF00391">
    <property type="entry name" value="PEP-utilizers"/>
    <property type="match status" value="1"/>
</dbReference>
<evidence type="ECO:0000259" key="8">
    <source>
        <dbReference type="Pfam" id="PF00391"/>
    </source>
</evidence>
<evidence type="ECO:0000256" key="1">
    <source>
        <dbReference type="ARBA" id="ARBA00022741"/>
    </source>
</evidence>
<dbReference type="PANTHER" id="PTHR43615:SF1">
    <property type="entry name" value="PPDK_N DOMAIN-CONTAINING PROTEIN"/>
    <property type="match status" value="1"/>
</dbReference>
<dbReference type="AlphaFoldDB" id="A0A934HN84"/>
<evidence type="ECO:0000313" key="11">
    <source>
        <dbReference type="Proteomes" id="UP000622687"/>
    </source>
</evidence>
<comment type="similarity">
    <text evidence="4">Belongs to the rifampicin phosphotransferase family.</text>
</comment>
<dbReference type="InterPro" id="IPR002192">
    <property type="entry name" value="PPDK_AMP/ATP-bd"/>
</dbReference>
<dbReference type="GO" id="GO:0005524">
    <property type="term" value="F:ATP binding"/>
    <property type="evidence" value="ECO:0007669"/>
    <property type="project" value="UniProtKB-KW"/>
</dbReference>